<name>A0A3N2SA50_9ENTR</name>
<dbReference type="OrthoDB" id="7059963at2"/>
<gene>
    <name evidence="1" type="ORF">EB837_05725</name>
</gene>
<evidence type="ECO:0000313" key="2">
    <source>
        <dbReference type="Proteomes" id="UP000268051"/>
    </source>
</evidence>
<protein>
    <submittedName>
        <fullName evidence="1">DUF2509 family protein</fullName>
    </submittedName>
</protein>
<proteinExistence type="predicted"/>
<dbReference type="EMBL" id="RHFN01000004">
    <property type="protein sequence ID" value="ROU16595.1"/>
    <property type="molecule type" value="Genomic_DNA"/>
</dbReference>
<accession>A0A3N2SA50</accession>
<dbReference type="Proteomes" id="UP000268051">
    <property type="component" value="Unassembled WGS sequence"/>
</dbReference>
<organism evidence="1 2">
    <name type="scientific">Kluyvera ascorbata</name>
    <dbReference type="NCBI Taxonomy" id="51288"/>
    <lineage>
        <taxon>Bacteria</taxon>
        <taxon>Pseudomonadati</taxon>
        <taxon>Pseudomonadota</taxon>
        <taxon>Gammaproteobacteria</taxon>
        <taxon>Enterobacterales</taxon>
        <taxon>Enterobacteriaceae</taxon>
        <taxon>Kluyvera</taxon>
    </lineage>
</organism>
<sequence>MNRELGVSSLAMVLMLLVLGSLMLQGVNQAQRQQTQKVSNESRLIQRTAKVHSALQWGKVQRWAAEAGAQCLVYESDSRVCLRRFSDGTLLLIAKNGALSLWQSGSWAGGNLHFSPHGWSDFCPLTEAALCQIP</sequence>
<dbReference type="RefSeq" id="WP_123650642.1">
    <property type="nucleotide sequence ID" value="NZ_RHFN01000004.1"/>
</dbReference>
<evidence type="ECO:0000313" key="1">
    <source>
        <dbReference type="EMBL" id="ROU16595.1"/>
    </source>
</evidence>
<comment type="caution">
    <text evidence="1">The sequence shown here is derived from an EMBL/GenBank/DDBJ whole genome shotgun (WGS) entry which is preliminary data.</text>
</comment>
<reference evidence="1 2" key="1">
    <citation type="submission" date="2018-10" db="EMBL/GenBank/DDBJ databases">
        <title>Horizontal transference of carbapenem resistance between Klebsiella pneumoniae and Kluyvera ascorbata during abdominal infection: a case report.</title>
        <authorList>
            <person name="Raro O.H.F."/>
            <person name="Lima-Morales D."/>
            <person name="Barth A.L."/>
            <person name="Paim T.G.S."/>
            <person name="Mott M.P."/>
            <person name="Riche C.V.W."/>
            <person name="Teixeira U.F."/>
            <person name="Waechter F."/>
            <person name="Dias C.A.G."/>
        </authorList>
    </citation>
    <scope>NUCLEOTIDE SEQUENCE [LARGE SCALE GENOMIC DNA]</scope>
    <source>
        <strain evidence="1 2">OT2</strain>
    </source>
</reference>
<dbReference type="AlphaFoldDB" id="A0A3N2SA50"/>
<dbReference type="NCBIfam" id="NF008569">
    <property type="entry name" value="PRK11521.1"/>
    <property type="match status" value="1"/>
</dbReference>
<dbReference type="Pfam" id="PF10713">
    <property type="entry name" value="DUF2509"/>
    <property type="match status" value="1"/>
</dbReference>
<dbReference type="InterPro" id="IPR019652">
    <property type="entry name" value="DUF2509"/>
</dbReference>